<organism evidence="2 3">
    <name type="scientific">Mesorhizobium helmanticense</name>
    <dbReference type="NCBI Taxonomy" id="1776423"/>
    <lineage>
        <taxon>Bacteria</taxon>
        <taxon>Pseudomonadati</taxon>
        <taxon>Pseudomonadota</taxon>
        <taxon>Alphaproteobacteria</taxon>
        <taxon>Hyphomicrobiales</taxon>
        <taxon>Phyllobacteriaceae</taxon>
        <taxon>Mesorhizobium</taxon>
    </lineage>
</organism>
<accession>A0A2T4IPC9</accession>
<protein>
    <submittedName>
        <fullName evidence="2">Uncharacterized protein</fullName>
    </submittedName>
</protein>
<dbReference type="Proteomes" id="UP000240259">
    <property type="component" value="Unassembled WGS sequence"/>
</dbReference>
<feature type="compositionally biased region" description="Gly residues" evidence="1">
    <location>
        <begin position="28"/>
        <end position="44"/>
    </location>
</feature>
<dbReference type="EMBL" id="PZJX01000047">
    <property type="protein sequence ID" value="PTE07514.1"/>
    <property type="molecule type" value="Genomic_DNA"/>
</dbReference>
<evidence type="ECO:0000256" key="1">
    <source>
        <dbReference type="SAM" id="MobiDB-lite"/>
    </source>
</evidence>
<feature type="compositionally biased region" description="Low complexity" evidence="1">
    <location>
        <begin position="45"/>
        <end position="56"/>
    </location>
</feature>
<feature type="region of interest" description="Disordered" evidence="1">
    <location>
        <begin position="18"/>
        <end position="81"/>
    </location>
</feature>
<evidence type="ECO:0000313" key="3">
    <source>
        <dbReference type="Proteomes" id="UP000240259"/>
    </source>
</evidence>
<keyword evidence="3" id="KW-1185">Reference proteome</keyword>
<proteinExistence type="predicted"/>
<dbReference type="AlphaFoldDB" id="A0A2T4IPC9"/>
<reference evidence="2 3" key="1">
    <citation type="submission" date="2018-03" db="EMBL/GenBank/DDBJ databases">
        <title>Genome sequence of the symbiotic type strain Mesorhizobium helmanticense CSLC115NT isolated from Lotus corniculatus nodules.</title>
        <authorList>
            <person name="Sannazzaro A.I."/>
            <person name="Torres Tejerizo G.A."/>
            <person name="Dip D."/>
            <person name="Caballero M."/>
            <person name="Pistorio M."/>
            <person name="Estrella M.J."/>
        </authorList>
    </citation>
    <scope>NUCLEOTIDE SEQUENCE [LARGE SCALE GENOMIC DNA]</scope>
    <source>
        <strain evidence="2 3">CSLC115N</strain>
    </source>
</reference>
<gene>
    <name evidence="2" type="ORF">C9427_25635</name>
</gene>
<name>A0A2T4IPC9_9HYPH</name>
<comment type="caution">
    <text evidence="2">The sequence shown here is derived from an EMBL/GenBank/DDBJ whole genome shotgun (WGS) entry which is preliminary data.</text>
</comment>
<sequence>MLTFVPCIVELDHSTFPKVGPAAAYAKGGAGGKGKGNSGNGNNGNSGNDNSKGNDSGDSDDGSSGGETRVNPATGDKVTVRGNVIEVVHPDGISERVEAGRFRMKDALGRTIIDRALKASDVKRLKAL</sequence>
<evidence type="ECO:0000313" key="2">
    <source>
        <dbReference type="EMBL" id="PTE07514.1"/>
    </source>
</evidence>